<dbReference type="InParanoid" id="M4BZN8"/>
<sequence>MGNCVTDPNRGWTNRDVIKGADCSAHERLLMETEHCLDRDSGIIYLLNEILSCGGKESTNVYLVCGRVDPDMIQCWSFCGASTGISTRPDSLLPSGELVRQRFVLQAHNEEGSKWIRDKAEYRIVMARYDLS</sequence>
<dbReference type="AlphaFoldDB" id="M4BZN8"/>
<evidence type="ECO:0000313" key="2">
    <source>
        <dbReference type="Proteomes" id="UP000011713"/>
    </source>
</evidence>
<proteinExistence type="predicted"/>
<keyword evidence="2" id="KW-1185">Reference proteome</keyword>
<dbReference type="Proteomes" id="UP000011713">
    <property type="component" value="Unassembled WGS sequence"/>
</dbReference>
<protein>
    <submittedName>
        <fullName evidence="1">Uncharacterized protein</fullName>
    </submittedName>
</protein>
<dbReference type="EnsemblProtists" id="HpaT812062">
    <property type="protein sequence ID" value="HpaP812062"/>
    <property type="gene ID" value="HpaG812062"/>
</dbReference>
<reference evidence="2" key="1">
    <citation type="journal article" date="2010" name="Science">
        <title>Signatures of adaptation to obligate biotrophy in the Hyaloperonospora arabidopsidis genome.</title>
        <authorList>
            <person name="Baxter L."/>
            <person name="Tripathy S."/>
            <person name="Ishaque N."/>
            <person name="Boot N."/>
            <person name="Cabral A."/>
            <person name="Kemen E."/>
            <person name="Thines M."/>
            <person name="Ah-Fong A."/>
            <person name="Anderson R."/>
            <person name="Badejoko W."/>
            <person name="Bittner-Eddy P."/>
            <person name="Boore J.L."/>
            <person name="Chibucos M.C."/>
            <person name="Coates M."/>
            <person name="Dehal P."/>
            <person name="Delehaunty K."/>
            <person name="Dong S."/>
            <person name="Downton P."/>
            <person name="Dumas B."/>
            <person name="Fabro G."/>
            <person name="Fronick C."/>
            <person name="Fuerstenberg S.I."/>
            <person name="Fulton L."/>
            <person name="Gaulin E."/>
            <person name="Govers F."/>
            <person name="Hughes L."/>
            <person name="Humphray S."/>
            <person name="Jiang R.H."/>
            <person name="Judelson H."/>
            <person name="Kamoun S."/>
            <person name="Kyung K."/>
            <person name="Meijer H."/>
            <person name="Minx P."/>
            <person name="Morris P."/>
            <person name="Nelson J."/>
            <person name="Phuntumart V."/>
            <person name="Qutob D."/>
            <person name="Rehmany A."/>
            <person name="Rougon-Cardoso A."/>
            <person name="Ryden P."/>
            <person name="Torto-Alalibo T."/>
            <person name="Studholme D."/>
            <person name="Wang Y."/>
            <person name="Win J."/>
            <person name="Wood J."/>
            <person name="Clifton S.W."/>
            <person name="Rogers J."/>
            <person name="Van den Ackerveken G."/>
            <person name="Jones J.D."/>
            <person name="McDowell J.M."/>
            <person name="Beynon J."/>
            <person name="Tyler B.M."/>
        </authorList>
    </citation>
    <scope>NUCLEOTIDE SEQUENCE [LARGE SCALE GENOMIC DNA]</scope>
    <source>
        <strain evidence="2">Emoy2</strain>
    </source>
</reference>
<name>M4BZN8_HYAAE</name>
<accession>M4BZN8</accession>
<evidence type="ECO:0000313" key="1">
    <source>
        <dbReference type="EnsemblProtists" id="HpaP812062"/>
    </source>
</evidence>
<dbReference type="EMBL" id="JH598064">
    <property type="status" value="NOT_ANNOTATED_CDS"/>
    <property type="molecule type" value="Genomic_DNA"/>
</dbReference>
<reference evidence="1" key="2">
    <citation type="submission" date="2015-06" db="UniProtKB">
        <authorList>
            <consortium name="EnsemblProtists"/>
        </authorList>
    </citation>
    <scope>IDENTIFICATION</scope>
    <source>
        <strain evidence="1">Emoy2</strain>
    </source>
</reference>
<organism evidence="1 2">
    <name type="scientific">Hyaloperonospora arabidopsidis (strain Emoy2)</name>
    <name type="common">Downy mildew agent</name>
    <name type="synonym">Peronospora arabidopsidis</name>
    <dbReference type="NCBI Taxonomy" id="559515"/>
    <lineage>
        <taxon>Eukaryota</taxon>
        <taxon>Sar</taxon>
        <taxon>Stramenopiles</taxon>
        <taxon>Oomycota</taxon>
        <taxon>Peronosporomycetes</taxon>
        <taxon>Peronosporales</taxon>
        <taxon>Peronosporaceae</taxon>
        <taxon>Hyaloperonospora</taxon>
    </lineage>
</organism>
<dbReference type="HOGENOM" id="CLU_1921131_0_0_1"/>
<dbReference type="VEuPathDB" id="FungiDB:HpaG812062"/>